<feature type="region of interest" description="Disordered" evidence="3">
    <location>
        <begin position="1"/>
        <end position="23"/>
    </location>
</feature>
<dbReference type="Proteomes" id="UP000298551">
    <property type="component" value="Chromosome"/>
</dbReference>
<organism evidence="5 6">
    <name type="scientific">Pseudomonas putida</name>
    <name type="common">Arthrobacter siderocapsulatus</name>
    <dbReference type="NCBI Taxonomy" id="303"/>
    <lineage>
        <taxon>Bacteria</taxon>
        <taxon>Pseudomonadati</taxon>
        <taxon>Pseudomonadota</taxon>
        <taxon>Gammaproteobacteria</taxon>
        <taxon>Pseudomonadales</taxon>
        <taxon>Pseudomonadaceae</taxon>
        <taxon>Pseudomonas</taxon>
    </lineage>
</organism>
<dbReference type="InterPro" id="IPR036388">
    <property type="entry name" value="WH-like_DNA-bd_sf"/>
</dbReference>
<reference evidence="6" key="1">
    <citation type="submission" date="2019-04" db="EMBL/GenBank/DDBJ databases">
        <title>Genome sequence of Pseudomonas putida 1290, an auxin catabolizing strain.</title>
        <authorList>
            <person name="Laird T.S."/>
            <person name="Leveau J.H.J."/>
        </authorList>
    </citation>
    <scope>NUCLEOTIDE SEQUENCE [LARGE SCALE GENOMIC DNA]</scope>
    <source>
        <strain evidence="6">1290</strain>
    </source>
</reference>
<feature type="DNA-binding region" description="OmpR/PhoB-type" evidence="2">
    <location>
        <begin position="26"/>
        <end position="126"/>
    </location>
</feature>
<name>A0A4D6XGQ8_PSEPU</name>
<keyword evidence="1 2" id="KW-0238">DNA-binding</keyword>
<gene>
    <name evidence="5" type="ORF">E6B08_19095</name>
</gene>
<dbReference type="GO" id="GO:0003677">
    <property type="term" value="F:DNA binding"/>
    <property type="evidence" value="ECO:0007669"/>
    <property type="project" value="UniProtKB-UniRule"/>
</dbReference>
<dbReference type="InterPro" id="IPR001867">
    <property type="entry name" value="OmpR/PhoB-type_DNA-bd"/>
</dbReference>
<evidence type="ECO:0000313" key="5">
    <source>
        <dbReference type="EMBL" id="QCI13341.1"/>
    </source>
</evidence>
<protein>
    <submittedName>
        <fullName evidence="5">Winged helix-turn-helix transcriptional regulator</fullName>
    </submittedName>
</protein>
<feature type="domain" description="OmpR/PhoB-type" evidence="4">
    <location>
        <begin position="26"/>
        <end position="126"/>
    </location>
</feature>
<dbReference type="GO" id="GO:0006355">
    <property type="term" value="P:regulation of DNA-templated transcription"/>
    <property type="evidence" value="ECO:0007669"/>
    <property type="project" value="InterPro"/>
</dbReference>
<sequence>MATLEPSFSSRNGVGSNSYLGRPEDEQAFTTPVRELIVDASMRTVRFKDLHFPLKATSCRLLTLLLRHQGNVVSRTTIYEEIWGYRFDPGTKIIEVQICYLRKVLKTLQAPFEIRTLRGRGLYIQAVAPSSSPRPEK</sequence>
<evidence type="ECO:0000256" key="1">
    <source>
        <dbReference type="ARBA" id="ARBA00023125"/>
    </source>
</evidence>
<proteinExistence type="predicted"/>
<evidence type="ECO:0000259" key="4">
    <source>
        <dbReference type="PROSITE" id="PS51755"/>
    </source>
</evidence>
<dbReference type="Gene3D" id="1.10.10.10">
    <property type="entry name" value="Winged helix-like DNA-binding domain superfamily/Winged helix DNA-binding domain"/>
    <property type="match status" value="1"/>
</dbReference>
<evidence type="ECO:0000313" key="6">
    <source>
        <dbReference type="Proteomes" id="UP000298551"/>
    </source>
</evidence>
<dbReference type="CDD" id="cd00383">
    <property type="entry name" value="trans_reg_C"/>
    <property type="match status" value="1"/>
</dbReference>
<dbReference type="OrthoDB" id="6591689at2"/>
<dbReference type="GO" id="GO:0000160">
    <property type="term" value="P:phosphorelay signal transduction system"/>
    <property type="evidence" value="ECO:0007669"/>
    <property type="project" value="InterPro"/>
</dbReference>
<dbReference type="InterPro" id="IPR016032">
    <property type="entry name" value="Sig_transdc_resp-reg_C-effctor"/>
</dbReference>
<evidence type="ECO:0000256" key="2">
    <source>
        <dbReference type="PROSITE-ProRule" id="PRU01091"/>
    </source>
</evidence>
<dbReference type="AlphaFoldDB" id="A0A4D6XGQ8"/>
<accession>A0A4D6XGQ8</accession>
<dbReference type="SMART" id="SM00862">
    <property type="entry name" value="Trans_reg_C"/>
    <property type="match status" value="1"/>
</dbReference>
<dbReference type="Pfam" id="PF00486">
    <property type="entry name" value="Trans_reg_C"/>
    <property type="match status" value="1"/>
</dbReference>
<dbReference type="EMBL" id="CP039371">
    <property type="protein sequence ID" value="QCI13341.1"/>
    <property type="molecule type" value="Genomic_DNA"/>
</dbReference>
<dbReference type="PROSITE" id="PS51755">
    <property type="entry name" value="OMPR_PHOB"/>
    <property type="match status" value="1"/>
</dbReference>
<dbReference type="SUPFAM" id="SSF46894">
    <property type="entry name" value="C-terminal effector domain of the bipartite response regulators"/>
    <property type="match status" value="1"/>
</dbReference>
<feature type="compositionally biased region" description="Polar residues" evidence="3">
    <location>
        <begin position="1"/>
        <end position="19"/>
    </location>
</feature>
<evidence type="ECO:0000256" key="3">
    <source>
        <dbReference type="SAM" id="MobiDB-lite"/>
    </source>
</evidence>